<dbReference type="PANTHER" id="PTHR12220">
    <property type="entry name" value="50S/60S RIBOSOMAL PROTEIN L16"/>
    <property type="match status" value="1"/>
</dbReference>
<dbReference type="Proteomes" id="UP000176576">
    <property type="component" value="Unassembled WGS sequence"/>
</dbReference>
<dbReference type="InterPro" id="IPR036920">
    <property type="entry name" value="Ribosomal_uL16_sf"/>
</dbReference>
<sequence length="140" mass="15866">MLVPKKVKHRKWQRGRSRGIETRGVTLAFGSFGLKAMEARWINSRQIEAARRAMTRYIQRGGKVWIRIFPDKPITKRPPETTLGGGKGAPDHYVFPVRPGRILFEMDGVTDEIAREALRRAAAKLPMKVKVISRSDAVSK</sequence>
<dbReference type="GO" id="GO:0019843">
    <property type="term" value="F:rRNA binding"/>
    <property type="evidence" value="ECO:0007669"/>
    <property type="project" value="UniProtKB-UniRule"/>
</dbReference>
<evidence type="ECO:0000313" key="9">
    <source>
        <dbReference type="EMBL" id="OGZ45922.1"/>
    </source>
</evidence>
<dbReference type="PANTHER" id="PTHR12220:SF13">
    <property type="entry name" value="LARGE RIBOSOMAL SUBUNIT PROTEIN UL16M"/>
    <property type="match status" value="1"/>
</dbReference>
<protein>
    <recommendedName>
        <fullName evidence="5 6">Large ribosomal subunit protein uL16</fullName>
    </recommendedName>
</protein>
<dbReference type="SUPFAM" id="SSF54686">
    <property type="entry name" value="Ribosomal protein L16p/L10e"/>
    <property type="match status" value="1"/>
</dbReference>
<accession>A0A1G2G765</accession>
<dbReference type="GO" id="GO:0022625">
    <property type="term" value="C:cytosolic large ribosomal subunit"/>
    <property type="evidence" value="ECO:0007669"/>
    <property type="project" value="TreeGrafter"/>
</dbReference>
<name>A0A1G2G765_9BACT</name>
<evidence type="ECO:0000313" key="10">
    <source>
        <dbReference type="Proteomes" id="UP000176576"/>
    </source>
</evidence>
<proteinExistence type="inferred from homology"/>
<dbReference type="STRING" id="1802117.A3J54_02860"/>
<evidence type="ECO:0000256" key="5">
    <source>
        <dbReference type="ARBA" id="ARBA00035198"/>
    </source>
</evidence>
<reference evidence="9 10" key="1">
    <citation type="journal article" date="2016" name="Nat. Commun.">
        <title>Thousands of microbial genomes shed light on interconnected biogeochemical processes in an aquifer system.</title>
        <authorList>
            <person name="Anantharaman K."/>
            <person name="Brown C.T."/>
            <person name="Hug L.A."/>
            <person name="Sharon I."/>
            <person name="Castelle C.J."/>
            <person name="Probst A.J."/>
            <person name="Thomas B.C."/>
            <person name="Singh A."/>
            <person name="Wilkins M.J."/>
            <person name="Karaoz U."/>
            <person name="Brodie E.L."/>
            <person name="Williams K.H."/>
            <person name="Hubbard S.S."/>
            <person name="Banfield J.F."/>
        </authorList>
    </citation>
    <scope>NUCLEOTIDE SEQUENCE [LARGE SCALE GENOMIC DNA]</scope>
</reference>
<gene>
    <name evidence="6" type="primary">rplP</name>
    <name evidence="9" type="ORF">A3J54_02860</name>
</gene>
<evidence type="ECO:0000256" key="7">
    <source>
        <dbReference type="RuleBase" id="RU004413"/>
    </source>
</evidence>
<dbReference type="AlphaFoldDB" id="A0A1G2G765"/>
<evidence type="ECO:0000256" key="6">
    <source>
        <dbReference type="HAMAP-Rule" id="MF_01342"/>
    </source>
</evidence>
<dbReference type="InterPro" id="IPR016180">
    <property type="entry name" value="Ribosomal_uL16_dom"/>
</dbReference>
<dbReference type="GO" id="GO:0003735">
    <property type="term" value="F:structural constituent of ribosome"/>
    <property type="evidence" value="ECO:0007669"/>
    <property type="project" value="InterPro"/>
</dbReference>
<dbReference type="PRINTS" id="PR00060">
    <property type="entry name" value="RIBOSOMALL16"/>
</dbReference>
<dbReference type="GO" id="GO:0006412">
    <property type="term" value="P:translation"/>
    <property type="evidence" value="ECO:0007669"/>
    <property type="project" value="UniProtKB-UniRule"/>
</dbReference>
<dbReference type="InterPro" id="IPR047873">
    <property type="entry name" value="Ribosomal_uL16"/>
</dbReference>
<dbReference type="EMBL" id="MHNN01000018">
    <property type="protein sequence ID" value="OGZ45922.1"/>
    <property type="molecule type" value="Genomic_DNA"/>
</dbReference>
<evidence type="ECO:0000256" key="2">
    <source>
        <dbReference type="ARBA" id="ARBA00022555"/>
    </source>
</evidence>
<dbReference type="NCBIfam" id="TIGR01164">
    <property type="entry name" value="rplP_bact"/>
    <property type="match status" value="1"/>
</dbReference>
<comment type="caution">
    <text evidence="9">The sequence shown here is derived from an EMBL/GenBank/DDBJ whole genome shotgun (WGS) entry which is preliminary data.</text>
</comment>
<keyword evidence="3 6" id="KW-0689">Ribosomal protein</keyword>
<dbReference type="GO" id="GO:0000049">
    <property type="term" value="F:tRNA binding"/>
    <property type="evidence" value="ECO:0007669"/>
    <property type="project" value="UniProtKB-KW"/>
</dbReference>
<dbReference type="InterPro" id="IPR000114">
    <property type="entry name" value="Ribosomal_uL16_bact-type"/>
</dbReference>
<dbReference type="CDD" id="cd01433">
    <property type="entry name" value="Ribosomal_L16_L10e"/>
    <property type="match status" value="1"/>
</dbReference>
<keyword evidence="2 6" id="KW-0820">tRNA-binding</keyword>
<evidence type="ECO:0000256" key="4">
    <source>
        <dbReference type="ARBA" id="ARBA00023274"/>
    </source>
</evidence>
<comment type="subunit">
    <text evidence="6 8">Part of the 50S ribosomal subunit.</text>
</comment>
<keyword evidence="6 8" id="KW-0699">rRNA-binding</keyword>
<comment type="similarity">
    <text evidence="1 6 7">Belongs to the universal ribosomal protein uL16 family.</text>
</comment>
<dbReference type="FunFam" id="3.90.1170.10:FF:000001">
    <property type="entry name" value="50S ribosomal protein L16"/>
    <property type="match status" value="1"/>
</dbReference>
<comment type="function">
    <text evidence="6 8">Binds 23S rRNA and is also seen to make contacts with the A and possibly P site tRNAs.</text>
</comment>
<dbReference type="HAMAP" id="MF_01342">
    <property type="entry name" value="Ribosomal_uL16"/>
    <property type="match status" value="1"/>
</dbReference>
<dbReference type="Pfam" id="PF00252">
    <property type="entry name" value="Ribosomal_L16"/>
    <property type="match status" value="1"/>
</dbReference>
<keyword evidence="6 8" id="KW-0694">RNA-binding</keyword>
<evidence type="ECO:0000256" key="1">
    <source>
        <dbReference type="ARBA" id="ARBA00008931"/>
    </source>
</evidence>
<dbReference type="Gene3D" id="3.90.1170.10">
    <property type="entry name" value="Ribosomal protein L10e/L16"/>
    <property type="match status" value="1"/>
</dbReference>
<keyword evidence="4 6" id="KW-0687">Ribonucleoprotein</keyword>
<evidence type="ECO:0000256" key="8">
    <source>
        <dbReference type="RuleBase" id="RU004414"/>
    </source>
</evidence>
<organism evidence="9 10">
    <name type="scientific">Candidatus Ryanbacteria bacterium RIFCSPHIGHO2_02_FULL_45_13b</name>
    <dbReference type="NCBI Taxonomy" id="1802117"/>
    <lineage>
        <taxon>Bacteria</taxon>
        <taxon>Candidatus Ryaniibacteriota</taxon>
    </lineage>
</organism>
<evidence type="ECO:0000256" key="3">
    <source>
        <dbReference type="ARBA" id="ARBA00022980"/>
    </source>
</evidence>